<evidence type="ECO:0000259" key="3">
    <source>
        <dbReference type="Pfam" id="PF07589"/>
    </source>
</evidence>
<proteinExistence type="predicted"/>
<dbReference type="RefSeq" id="WP_273597780.1">
    <property type="nucleotide sequence ID" value="NZ_JAQQXS010000015.1"/>
</dbReference>
<evidence type="ECO:0000313" key="5">
    <source>
        <dbReference type="Proteomes" id="UP001219862"/>
    </source>
</evidence>
<evidence type="ECO:0000256" key="1">
    <source>
        <dbReference type="SAM" id="SignalP"/>
    </source>
</evidence>
<gene>
    <name evidence="4" type="ORF">PRZ01_15845</name>
</gene>
<dbReference type="Pfam" id="PF04862">
    <property type="entry name" value="DUF642"/>
    <property type="match status" value="1"/>
</dbReference>
<dbReference type="Gene3D" id="2.60.120.260">
    <property type="entry name" value="Galactose-binding domain-like"/>
    <property type="match status" value="1"/>
</dbReference>
<dbReference type="SUPFAM" id="SSF49785">
    <property type="entry name" value="Galactose-binding domain-like"/>
    <property type="match status" value="1"/>
</dbReference>
<dbReference type="NCBIfam" id="TIGR02595">
    <property type="entry name" value="PEP_CTERM"/>
    <property type="match status" value="1"/>
</dbReference>
<dbReference type="Pfam" id="PF07589">
    <property type="entry name" value="PEP-CTERM"/>
    <property type="match status" value="1"/>
</dbReference>
<name>A0ABT5KUP9_9BURK</name>
<keyword evidence="1" id="KW-0732">Signal</keyword>
<feature type="domain" description="Ice-binding protein C-terminal" evidence="3">
    <location>
        <begin position="175"/>
        <end position="194"/>
    </location>
</feature>
<dbReference type="InterPro" id="IPR008979">
    <property type="entry name" value="Galactose-bd-like_sf"/>
</dbReference>
<evidence type="ECO:0000313" key="4">
    <source>
        <dbReference type="EMBL" id="MDC8786663.1"/>
    </source>
</evidence>
<dbReference type="Proteomes" id="UP001219862">
    <property type="component" value="Unassembled WGS sequence"/>
</dbReference>
<feature type="domain" description="DUF642" evidence="2">
    <location>
        <begin position="22"/>
        <end position="169"/>
    </location>
</feature>
<comment type="caution">
    <text evidence="4">The sequence shown here is derived from an EMBL/GenBank/DDBJ whole genome shotgun (WGS) entry which is preliminary data.</text>
</comment>
<feature type="chain" id="PRO_5046941172" evidence="1">
    <location>
        <begin position="19"/>
        <end position="207"/>
    </location>
</feature>
<sequence>MKKFLALSLIALPLLSQAATNLVQNGSFEANVLTAGGPPLITNTLSGWTVGTPGIEIRNNTVGKAYDGSNFIELDVVANSSISQQLSTTAGQWYQLSFAYSNRTGVPVDSNGLGWTFGTLSGSAPALAYNNTGDNVWSHYTVNFKATGTSTLLSFVGQGTSDGLGTSLDAVSVTAVPEPQTFALFGIGLLGMGLISLQRKRGADTQR</sequence>
<accession>A0ABT5KUP9</accession>
<evidence type="ECO:0000259" key="2">
    <source>
        <dbReference type="Pfam" id="PF04862"/>
    </source>
</evidence>
<organism evidence="4 5">
    <name type="scientific">Roseateles koreensis</name>
    <dbReference type="NCBI Taxonomy" id="2987526"/>
    <lineage>
        <taxon>Bacteria</taxon>
        <taxon>Pseudomonadati</taxon>
        <taxon>Pseudomonadota</taxon>
        <taxon>Betaproteobacteria</taxon>
        <taxon>Burkholderiales</taxon>
        <taxon>Sphaerotilaceae</taxon>
        <taxon>Roseateles</taxon>
    </lineage>
</organism>
<dbReference type="InterPro" id="IPR013424">
    <property type="entry name" value="Ice-binding_C"/>
</dbReference>
<protein>
    <submittedName>
        <fullName evidence="4">DUF642 domain-containing protein</fullName>
    </submittedName>
</protein>
<dbReference type="InterPro" id="IPR006946">
    <property type="entry name" value="DGR2-like_dom"/>
</dbReference>
<dbReference type="EMBL" id="JAQQXS010000015">
    <property type="protein sequence ID" value="MDC8786663.1"/>
    <property type="molecule type" value="Genomic_DNA"/>
</dbReference>
<feature type="signal peptide" evidence="1">
    <location>
        <begin position="1"/>
        <end position="18"/>
    </location>
</feature>
<reference evidence="4 5" key="1">
    <citation type="submission" date="2022-10" db="EMBL/GenBank/DDBJ databases">
        <title>paucibacter sp. hw8 Genome sequencing.</title>
        <authorList>
            <person name="Park S."/>
        </authorList>
    </citation>
    <scope>NUCLEOTIDE SEQUENCE [LARGE SCALE GENOMIC DNA]</scope>
    <source>
        <strain evidence="5">hw8</strain>
    </source>
</reference>
<keyword evidence="5" id="KW-1185">Reference proteome</keyword>